<dbReference type="InParanoid" id="Q2H834"/>
<feature type="compositionally biased region" description="Polar residues" evidence="1">
    <location>
        <begin position="212"/>
        <end position="226"/>
    </location>
</feature>
<gene>
    <name evidence="3" type="ORF">CHGG_03620</name>
</gene>
<evidence type="ECO:0000259" key="2">
    <source>
        <dbReference type="Pfam" id="PF10551"/>
    </source>
</evidence>
<protein>
    <recommendedName>
        <fullName evidence="2">MULE transposase domain-containing protein</fullName>
    </recommendedName>
</protein>
<feature type="compositionally biased region" description="Polar residues" evidence="1">
    <location>
        <begin position="850"/>
        <end position="873"/>
    </location>
</feature>
<dbReference type="OrthoDB" id="4584806at2759"/>
<dbReference type="HOGENOM" id="CLU_272360_0_0_1"/>
<accession>Q2H834</accession>
<proteinExistence type="predicted"/>
<feature type="region of interest" description="Disordered" evidence="1">
    <location>
        <begin position="211"/>
        <end position="254"/>
    </location>
</feature>
<feature type="region of interest" description="Disordered" evidence="1">
    <location>
        <begin position="931"/>
        <end position="959"/>
    </location>
</feature>
<dbReference type="RefSeq" id="XP_001230136.1">
    <property type="nucleotide sequence ID" value="XM_001230135.1"/>
</dbReference>
<reference evidence="4" key="1">
    <citation type="journal article" date="2015" name="Genome Announc.">
        <title>Draft genome sequence of the cellulolytic fungus Chaetomium globosum.</title>
        <authorList>
            <person name="Cuomo C.A."/>
            <person name="Untereiner W.A."/>
            <person name="Ma L.-J."/>
            <person name="Grabherr M."/>
            <person name="Birren B.W."/>
        </authorList>
    </citation>
    <scope>NUCLEOTIDE SEQUENCE [LARGE SCALE GENOMIC DNA]</scope>
    <source>
        <strain evidence="4">ATCC 6205 / CBS 148.51 / DSM 1962 / NBRC 6347 / NRRL 1970</strain>
    </source>
</reference>
<evidence type="ECO:0000313" key="4">
    <source>
        <dbReference type="Proteomes" id="UP000001056"/>
    </source>
</evidence>
<feature type="region of interest" description="Disordered" evidence="1">
    <location>
        <begin position="819"/>
        <end position="892"/>
    </location>
</feature>
<feature type="compositionally biased region" description="Pro residues" evidence="1">
    <location>
        <begin position="939"/>
        <end position="955"/>
    </location>
</feature>
<organism evidence="3 4">
    <name type="scientific">Chaetomium globosum (strain ATCC 6205 / CBS 148.51 / DSM 1962 / NBRC 6347 / NRRL 1970)</name>
    <name type="common">Soil fungus</name>
    <dbReference type="NCBI Taxonomy" id="306901"/>
    <lineage>
        <taxon>Eukaryota</taxon>
        <taxon>Fungi</taxon>
        <taxon>Dikarya</taxon>
        <taxon>Ascomycota</taxon>
        <taxon>Pezizomycotina</taxon>
        <taxon>Sordariomycetes</taxon>
        <taxon>Sordariomycetidae</taxon>
        <taxon>Sordariales</taxon>
        <taxon>Chaetomiaceae</taxon>
        <taxon>Chaetomium</taxon>
    </lineage>
</organism>
<keyword evidence="4" id="KW-1185">Reference proteome</keyword>
<dbReference type="eggNOG" id="KOG0987">
    <property type="taxonomic scope" value="Eukaryota"/>
</dbReference>
<dbReference type="PANTHER" id="PTHR47718">
    <property type="entry name" value="OS01G0519700 PROTEIN"/>
    <property type="match status" value="1"/>
</dbReference>
<dbReference type="PANTHER" id="PTHR47718:SF3">
    <property type="entry name" value="PROTEIN FAR1-RELATED SEQUENCE 5-LIKE"/>
    <property type="match status" value="1"/>
</dbReference>
<evidence type="ECO:0000256" key="1">
    <source>
        <dbReference type="SAM" id="MobiDB-lite"/>
    </source>
</evidence>
<dbReference type="VEuPathDB" id="FungiDB:CHGG_03620"/>
<dbReference type="InterPro" id="IPR018289">
    <property type="entry name" value="MULE_transposase_dom"/>
</dbReference>
<dbReference type="AlphaFoldDB" id="Q2H834"/>
<dbReference type="Proteomes" id="UP000001056">
    <property type="component" value="Unassembled WGS sequence"/>
</dbReference>
<feature type="region of interest" description="Disordered" evidence="1">
    <location>
        <begin position="162"/>
        <end position="192"/>
    </location>
</feature>
<feature type="compositionally biased region" description="Polar residues" evidence="1">
    <location>
        <begin position="166"/>
        <end position="178"/>
    </location>
</feature>
<sequence length="1186" mass="128436">MAATLFGAPIAAVATPVSTVFNPQGPFPRYVRRSSTALRHAAQMATTVAASPAAKRPFARALLGAHPPKLLRAHPPPRIARRAPCRVRVRGSTIANPQSTQEPTRMSQNPRAVEPQVLEQPAPALPLATEFSAAGEDSDEYDDIDLLILQPIDLTESETLPHHLAQRNTTPISINSSDSSDRGGYSEPSSPIASAINRAGFVERPRLEPGAISSQSEWDGCSQGSASEWGGFTDHDGDTSDDEDIPNPPNGISAPTIEGLQNAVNAWAKTRGFAVTRQHGKKNKRGEYARYYLVCDRFGQPRFGESAGLRETGTRKCGCTWKVSCQAYPRRLGGSGILTSLNTITMDLLLMLPPILNTGRSPLRFLIPSSTLQSITESAPREIGALIRDGFPDSSYIRKDIYNARAKIRKEKLGGYTPAGALIKSFDENGIKYRYSDVMQIDLTYNTNCFGYPLYQVAGLTGANTIYNSIFGFIDNERKESFDWLCRGTHELRAEFSVEPPIVILTDHCKELKAALLEVFPDSQQQICIYHVIKNVLLNAKKKFKRVESPDFLDEEAFEGDEDVGDDGGSAEVAARLNAEEATALARIRSLDDPGVTTESRGPFPHDHNGVEALFKVMKQWMPLRHQWAQCYTRTYRNYGARVTSPTESSNLNIKSYLLDGRSDCVRLVEGIKEMADEQLEHLQQVLGQQGMSVRKNWLSRRYLGSLPNKVTYKALELINREYRFARAAFPGKKQKARPLPACNENNCTATQQYGIPCRHSIYNILAQSLVKPDAKIRLWDVHHHWHLKNRLVELVKSPEVDRGFERFKIKAAKRPSLLTAPKATKRGRVSEVAPEAAPPRKQASKRNAVLSTTSQSSEQVQAGSAAQTQAVQDPSPPMTRTRSGRAVKPSAKLRGAAQEYLGCVSEAIAASTCVGAVGVPDWDAYEPHRSKSTFISSPPGPSLNRPAPPPPPPTATAASSLQATASQRSYTLLNGGDMVPLRRPLVGCNSDRPQCCPWNVTSDAALDSPGSGGEDNQAAAIRAGDFPVPAGNIKDSLSRCPQDYYSVSGQCCPKYVPPPPPIPPQTPFPPSQLTTHPSGYYKFTREIASRTPCISSLRGRATPPPLTVSLAANPTDTTLPTSAVVNLAWAMGFNVDGEPAPALSRGAVVGIGIGSGVAAVTVICGGGVVCAKVAAGEEGGGGGEG</sequence>
<dbReference type="Pfam" id="PF10551">
    <property type="entry name" value="MULE"/>
    <property type="match status" value="1"/>
</dbReference>
<dbReference type="EMBL" id="CH408030">
    <property type="protein sequence ID" value="EAQ91685.1"/>
    <property type="molecule type" value="Genomic_DNA"/>
</dbReference>
<name>Q2H834_CHAGB</name>
<dbReference type="GeneID" id="4389407"/>
<feature type="domain" description="MULE transposase" evidence="2">
    <location>
        <begin position="438"/>
        <end position="535"/>
    </location>
</feature>
<evidence type="ECO:0000313" key="3">
    <source>
        <dbReference type="EMBL" id="EAQ91685.1"/>
    </source>
</evidence>